<gene>
    <name evidence="2" type="ORF">CVT24_001204</name>
</gene>
<feature type="domain" description="AB hydrolase-1" evidence="1">
    <location>
        <begin position="36"/>
        <end position="281"/>
    </location>
</feature>
<dbReference type="Gene3D" id="3.40.50.1820">
    <property type="entry name" value="alpha/beta hydrolase"/>
    <property type="match status" value="1"/>
</dbReference>
<accession>A0A409VTR6</accession>
<keyword evidence="3" id="KW-1185">Reference proteome</keyword>
<dbReference type="Proteomes" id="UP000284842">
    <property type="component" value="Unassembled WGS sequence"/>
</dbReference>
<proteinExistence type="predicted"/>
<dbReference type="GO" id="GO:0016020">
    <property type="term" value="C:membrane"/>
    <property type="evidence" value="ECO:0007669"/>
    <property type="project" value="TreeGrafter"/>
</dbReference>
<dbReference type="InterPro" id="IPR000073">
    <property type="entry name" value="AB_hydrolase_1"/>
</dbReference>
<dbReference type="PRINTS" id="PR00111">
    <property type="entry name" value="ABHYDROLASE"/>
</dbReference>
<dbReference type="InParanoid" id="A0A409VTR6"/>
<dbReference type="InterPro" id="IPR029058">
    <property type="entry name" value="AB_hydrolase_fold"/>
</dbReference>
<dbReference type="InterPro" id="IPR050266">
    <property type="entry name" value="AB_hydrolase_sf"/>
</dbReference>
<dbReference type="OrthoDB" id="19657at2759"/>
<organism evidence="2 3">
    <name type="scientific">Panaeolus cyanescens</name>
    <dbReference type="NCBI Taxonomy" id="181874"/>
    <lineage>
        <taxon>Eukaryota</taxon>
        <taxon>Fungi</taxon>
        <taxon>Dikarya</taxon>
        <taxon>Basidiomycota</taxon>
        <taxon>Agaricomycotina</taxon>
        <taxon>Agaricomycetes</taxon>
        <taxon>Agaricomycetidae</taxon>
        <taxon>Agaricales</taxon>
        <taxon>Agaricineae</taxon>
        <taxon>Galeropsidaceae</taxon>
        <taxon>Panaeolus</taxon>
    </lineage>
</organism>
<dbReference type="PANTHER" id="PTHR43798">
    <property type="entry name" value="MONOACYLGLYCEROL LIPASE"/>
    <property type="match status" value="1"/>
</dbReference>
<evidence type="ECO:0000259" key="1">
    <source>
        <dbReference type="Pfam" id="PF00561"/>
    </source>
</evidence>
<dbReference type="EMBL" id="NHTK01005978">
    <property type="protein sequence ID" value="PPQ69671.1"/>
    <property type="molecule type" value="Genomic_DNA"/>
</dbReference>
<dbReference type="AlphaFoldDB" id="A0A409VTR6"/>
<dbReference type="PANTHER" id="PTHR43798:SF33">
    <property type="entry name" value="HYDROLASE, PUTATIVE (AFU_ORTHOLOGUE AFUA_2G14860)-RELATED"/>
    <property type="match status" value="1"/>
</dbReference>
<dbReference type="Pfam" id="PF00561">
    <property type="entry name" value="Abhydrolase_1"/>
    <property type="match status" value="1"/>
</dbReference>
<name>A0A409VTR6_9AGAR</name>
<comment type="caution">
    <text evidence="2">The sequence shown here is derived from an EMBL/GenBank/DDBJ whole genome shotgun (WGS) entry which is preliminary data.</text>
</comment>
<reference evidence="2 3" key="1">
    <citation type="journal article" date="2018" name="Evol. Lett.">
        <title>Horizontal gene cluster transfer increased hallucinogenic mushroom diversity.</title>
        <authorList>
            <person name="Reynolds H.T."/>
            <person name="Vijayakumar V."/>
            <person name="Gluck-Thaler E."/>
            <person name="Korotkin H.B."/>
            <person name="Matheny P.B."/>
            <person name="Slot J.C."/>
        </authorList>
    </citation>
    <scope>NUCLEOTIDE SEQUENCE [LARGE SCALE GENOMIC DNA]</scope>
    <source>
        <strain evidence="2 3">2629</strain>
    </source>
</reference>
<evidence type="ECO:0000313" key="2">
    <source>
        <dbReference type="EMBL" id="PPQ69671.1"/>
    </source>
</evidence>
<evidence type="ECO:0000313" key="3">
    <source>
        <dbReference type="Proteomes" id="UP000284842"/>
    </source>
</evidence>
<dbReference type="SUPFAM" id="SSF53474">
    <property type="entry name" value="alpha/beta-Hydrolases"/>
    <property type="match status" value="1"/>
</dbReference>
<protein>
    <recommendedName>
        <fullName evidence="1">AB hydrolase-1 domain-containing protein</fullName>
    </recommendedName>
</protein>
<dbReference type="STRING" id="181874.A0A409VTR6"/>
<sequence length="342" mass="37827">MPFIKIKSSSGPLDVHYTISTPTCENAQGIDPSLPTLLFLHPVYVGHIVFHYQFANPNIRRFNLIGFDARGHGETSGTVPPHFRRAEAAEDVFKFMEALCLPPCHLVGLSLGACVALQVAVSYPEKVLSLFMLSPLPLIEPEDVASGRQEIYDCWVAGLGIEPRDQDAILDAVFGALQLGFNGSQSTMVTALVQYTVPQGLKNWAPERFDEFHTVSVKFFTDRKPHPPSALERVKCPVLLAHCGADIAYPMHYVEELRDLLQQSNVDVQITTIHDASHFGCVTKPEEVNTKIHQWILENHKGSVPAAKRAVTSPFEGTLVKLGYKHNDAHTDSDSDDSLIIH</sequence>